<feature type="compositionally biased region" description="Basic residues" evidence="1">
    <location>
        <begin position="173"/>
        <end position="197"/>
    </location>
</feature>
<sequence>MFARRTDRAPDVEDRGDYEVRRVWARDSARSAWALVSELRTGGYDAVQFNLHMTYFGTTNAHRFLGLALPPLCRALLDVPVVTTLHDLLEIVEEDHVDDTVGTLERLGARAATSSCSCRTRRPSPPPSTATSSPSATPSATPSTSRTARSCAPTAAGRRWRRRCVCSCSASSVRRRTSRRRCGGSPRSGRRCRTPNS</sequence>
<evidence type="ECO:0000256" key="1">
    <source>
        <dbReference type="SAM" id="MobiDB-lite"/>
    </source>
</evidence>
<dbReference type="EMBL" id="JBHSZG010000001">
    <property type="protein sequence ID" value="MFC7136133.1"/>
    <property type="molecule type" value="Genomic_DNA"/>
</dbReference>
<feature type="region of interest" description="Disordered" evidence="1">
    <location>
        <begin position="115"/>
        <end position="197"/>
    </location>
</feature>
<evidence type="ECO:0000313" key="3">
    <source>
        <dbReference type="Proteomes" id="UP001596368"/>
    </source>
</evidence>
<accession>A0ABD5XMB3</accession>
<organism evidence="2 3">
    <name type="scientific">Halobaculum litoreum</name>
    <dbReference type="NCBI Taxonomy" id="3031998"/>
    <lineage>
        <taxon>Archaea</taxon>
        <taxon>Methanobacteriati</taxon>
        <taxon>Methanobacteriota</taxon>
        <taxon>Stenosarchaea group</taxon>
        <taxon>Halobacteria</taxon>
        <taxon>Halobacteriales</taxon>
        <taxon>Haloferacaceae</taxon>
        <taxon>Halobaculum</taxon>
    </lineage>
</organism>
<comment type="caution">
    <text evidence="2">The sequence shown here is derived from an EMBL/GenBank/DDBJ whole genome shotgun (WGS) entry which is preliminary data.</text>
</comment>
<protein>
    <recommendedName>
        <fullName evidence="4">Glycosyltransferase subfamily 4-like N-terminal domain-containing protein</fullName>
    </recommendedName>
</protein>
<proteinExistence type="predicted"/>
<evidence type="ECO:0000313" key="2">
    <source>
        <dbReference type="EMBL" id="MFC7136133.1"/>
    </source>
</evidence>
<feature type="compositionally biased region" description="Low complexity" evidence="1">
    <location>
        <begin position="129"/>
        <end position="157"/>
    </location>
</feature>
<evidence type="ECO:0008006" key="4">
    <source>
        <dbReference type="Google" id="ProtNLM"/>
    </source>
</evidence>
<dbReference type="Proteomes" id="UP001596368">
    <property type="component" value="Unassembled WGS sequence"/>
</dbReference>
<reference evidence="2 3" key="1">
    <citation type="journal article" date="2019" name="Int. J. Syst. Evol. Microbiol.">
        <title>The Global Catalogue of Microorganisms (GCM) 10K type strain sequencing project: providing services to taxonomists for standard genome sequencing and annotation.</title>
        <authorList>
            <consortium name="The Broad Institute Genomics Platform"/>
            <consortium name="The Broad Institute Genome Sequencing Center for Infectious Disease"/>
            <person name="Wu L."/>
            <person name="Ma J."/>
        </authorList>
    </citation>
    <scope>NUCLEOTIDE SEQUENCE [LARGE SCALE GENOMIC DNA]</scope>
    <source>
        <strain evidence="2 3">DT92</strain>
    </source>
</reference>
<keyword evidence="3" id="KW-1185">Reference proteome</keyword>
<name>A0ABD5XMB3_9EURY</name>
<dbReference type="AlphaFoldDB" id="A0ABD5XMB3"/>
<gene>
    <name evidence="2" type="ORF">ACFQRB_05375</name>
</gene>